<keyword evidence="2" id="KW-1185">Reference proteome</keyword>
<evidence type="ECO:0000313" key="2">
    <source>
        <dbReference type="Proteomes" id="UP001234297"/>
    </source>
</evidence>
<dbReference type="Proteomes" id="UP001234297">
    <property type="component" value="Chromosome 10"/>
</dbReference>
<proteinExistence type="predicted"/>
<accession>A0ACC2KL85</accession>
<name>A0ACC2KL85_PERAE</name>
<evidence type="ECO:0000313" key="1">
    <source>
        <dbReference type="EMBL" id="KAJ8621909.1"/>
    </source>
</evidence>
<protein>
    <submittedName>
        <fullName evidence="1">Uncharacterized protein</fullName>
    </submittedName>
</protein>
<dbReference type="EMBL" id="CM056818">
    <property type="protein sequence ID" value="KAJ8621909.1"/>
    <property type="molecule type" value="Genomic_DNA"/>
</dbReference>
<sequence>MEKVPYMEQLIEYYGGPERVTAKQQNLELERVAKTLPDNVPSSVKRFTDRALLSLQSNPGWGFDKKCQFMDKLVWEIQSKILRHKGSDVILVLLLPVTSWMLPYDASMKQSKIS</sequence>
<gene>
    <name evidence="1" type="ORF">MRB53_030438</name>
</gene>
<organism evidence="1 2">
    <name type="scientific">Persea americana</name>
    <name type="common">Avocado</name>
    <dbReference type="NCBI Taxonomy" id="3435"/>
    <lineage>
        <taxon>Eukaryota</taxon>
        <taxon>Viridiplantae</taxon>
        <taxon>Streptophyta</taxon>
        <taxon>Embryophyta</taxon>
        <taxon>Tracheophyta</taxon>
        <taxon>Spermatophyta</taxon>
        <taxon>Magnoliopsida</taxon>
        <taxon>Magnoliidae</taxon>
        <taxon>Laurales</taxon>
        <taxon>Lauraceae</taxon>
        <taxon>Persea</taxon>
    </lineage>
</organism>
<comment type="caution">
    <text evidence="1">The sequence shown here is derived from an EMBL/GenBank/DDBJ whole genome shotgun (WGS) entry which is preliminary data.</text>
</comment>
<reference evidence="1 2" key="1">
    <citation type="journal article" date="2022" name="Hortic Res">
        <title>A haplotype resolved chromosomal level avocado genome allows analysis of novel avocado genes.</title>
        <authorList>
            <person name="Nath O."/>
            <person name="Fletcher S.J."/>
            <person name="Hayward A."/>
            <person name="Shaw L.M."/>
            <person name="Masouleh A.K."/>
            <person name="Furtado A."/>
            <person name="Henry R.J."/>
            <person name="Mitter N."/>
        </authorList>
    </citation>
    <scope>NUCLEOTIDE SEQUENCE [LARGE SCALE GENOMIC DNA]</scope>
    <source>
        <strain evidence="2">cv. Hass</strain>
    </source>
</reference>